<dbReference type="RefSeq" id="WP_094726684.1">
    <property type="nucleotide sequence ID" value="NZ_JBHLWS010000012.1"/>
</dbReference>
<gene>
    <name evidence="1" type="ORF">ALMA_1024</name>
</gene>
<comment type="caution">
    <text evidence="1">The sequence shown here is derived from an EMBL/GenBank/DDBJ whole genome shotgun (WGS) entry which is preliminary data.</text>
</comment>
<sequence>MTSAKAIEERANNTAYTLNVVRDFILSAAFGEGGVNAASAYTWRTANVLATYVYLDHCGIDHPAVECVGTKDMPAFFMTVFAAALMDKSTMRVGVQADPAQSVIQIPETPQYDVNRYESALGRFPFYRELNDLMYMYRRVHESAQSNVDTIRIQKDPFDYCMRLLAERVRVETIN</sequence>
<reference evidence="1 2" key="1">
    <citation type="journal article" date="2017" name="BMC Genomics">
        <title>Comparative genomic and phylogenomic analyses of the Bifidobacteriaceae family.</title>
        <authorList>
            <person name="Lugli G.A."/>
            <person name="Milani C."/>
            <person name="Turroni F."/>
            <person name="Duranti S."/>
            <person name="Mancabelli L."/>
            <person name="Mangifesta M."/>
            <person name="Ferrario C."/>
            <person name="Modesto M."/>
            <person name="Mattarelli P."/>
            <person name="Jiri K."/>
            <person name="van Sinderen D."/>
            <person name="Ventura M."/>
        </authorList>
    </citation>
    <scope>NUCLEOTIDE SEQUENCE [LARGE SCALE GENOMIC DNA]</scope>
    <source>
        <strain evidence="1 2">DSM 24762</strain>
    </source>
</reference>
<protein>
    <submittedName>
        <fullName evidence="1">Uncharacterized protein</fullName>
    </submittedName>
</protein>
<dbReference type="Proteomes" id="UP000243657">
    <property type="component" value="Unassembled WGS sequence"/>
</dbReference>
<organism evidence="1 2">
    <name type="scientific">Alloscardovia macacae</name>
    <dbReference type="NCBI Taxonomy" id="1160091"/>
    <lineage>
        <taxon>Bacteria</taxon>
        <taxon>Bacillati</taxon>
        <taxon>Actinomycetota</taxon>
        <taxon>Actinomycetes</taxon>
        <taxon>Bifidobacteriales</taxon>
        <taxon>Bifidobacteriaceae</taxon>
        <taxon>Alloscardovia</taxon>
    </lineage>
</organism>
<evidence type="ECO:0000313" key="2">
    <source>
        <dbReference type="Proteomes" id="UP000243657"/>
    </source>
</evidence>
<evidence type="ECO:0000313" key="1">
    <source>
        <dbReference type="EMBL" id="OZG54060.1"/>
    </source>
</evidence>
<accession>A0A261F4L5</accession>
<keyword evidence="2" id="KW-1185">Reference proteome</keyword>
<proteinExistence type="predicted"/>
<dbReference type="EMBL" id="MWWT01000006">
    <property type="protein sequence ID" value="OZG54060.1"/>
    <property type="molecule type" value="Genomic_DNA"/>
</dbReference>
<dbReference type="AlphaFoldDB" id="A0A261F4L5"/>
<name>A0A261F4L5_9BIFI</name>